<name>A0A5E4QHD3_9NEOP</name>
<organism evidence="1 2">
    <name type="scientific">Leptidea sinapis</name>
    <dbReference type="NCBI Taxonomy" id="189913"/>
    <lineage>
        <taxon>Eukaryota</taxon>
        <taxon>Metazoa</taxon>
        <taxon>Ecdysozoa</taxon>
        <taxon>Arthropoda</taxon>
        <taxon>Hexapoda</taxon>
        <taxon>Insecta</taxon>
        <taxon>Pterygota</taxon>
        <taxon>Neoptera</taxon>
        <taxon>Endopterygota</taxon>
        <taxon>Lepidoptera</taxon>
        <taxon>Glossata</taxon>
        <taxon>Ditrysia</taxon>
        <taxon>Papilionoidea</taxon>
        <taxon>Pieridae</taxon>
        <taxon>Dismorphiinae</taxon>
        <taxon>Leptidea</taxon>
    </lineage>
</organism>
<keyword evidence="2" id="KW-1185">Reference proteome</keyword>
<proteinExistence type="predicted"/>
<dbReference type="Proteomes" id="UP000324832">
    <property type="component" value="Unassembled WGS sequence"/>
</dbReference>
<evidence type="ECO:0000313" key="2">
    <source>
        <dbReference type="Proteomes" id="UP000324832"/>
    </source>
</evidence>
<protein>
    <submittedName>
        <fullName evidence="1">Uncharacterized protein</fullName>
    </submittedName>
</protein>
<dbReference type="EMBL" id="FZQP02003278">
    <property type="protein sequence ID" value="VVC97690.1"/>
    <property type="molecule type" value="Genomic_DNA"/>
</dbReference>
<reference evidence="1 2" key="1">
    <citation type="submission" date="2017-07" db="EMBL/GenBank/DDBJ databases">
        <authorList>
            <person name="Talla V."/>
            <person name="Backstrom N."/>
        </authorList>
    </citation>
    <scope>NUCLEOTIDE SEQUENCE [LARGE SCALE GENOMIC DNA]</scope>
</reference>
<gene>
    <name evidence="1" type="ORF">LSINAPIS_LOCUS8917</name>
</gene>
<sequence>MERKEQWCCPECNNKRPKQGNINTPVRNISTFKESSQDGHTTVVTKQKLDDNITQRTKLRAQQSATVHTPTTRDHTNLEQLRDFMISELKLHLKARVSDLENSLPQNILALEDTITQLSSKISEQEQAFLSNDI</sequence>
<accession>A0A5E4QHD3</accession>
<dbReference type="AlphaFoldDB" id="A0A5E4QHD3"/>
<evidence type="ECO:0000313" key="1">
    <source>
        <dbReference type="EMBL" id="VVC97690.1"/>
    </source>
</evidence>